<comment type="subcellular location">
    <subcellularLocation>
        <location evidence="1">Cytoplasm</location>
    </subcellularLocation>
</comment>
<dbReference type="PANTHER" id="PTHR45008">
    <property type="entry name" value="PTS SYSTEM GLUCOSE-SPECIFIC EIIA COMPONENT"/>
    <property type="match status" value="1"/>
</dbReference>
<keyword evidence="3" id="KW-0762">Sugar transport</keyword>
<dbReference type="GO" id="GO:0009401">
    <property type="term" value="P:phosphoenolpyruvate-dependent sugar phosphotransferase system"/>
    <property type="evidence" value="ECO:0007669"/>
    <property type="project" value="UniProtKB-KW"/>
</dbReference>
<dbReference type="RefSeq" id="WP_100609174.1">
    <property type="nucleotide sequence ID" value="NZ_CP024962.1"/>
</dbReference>
<dbReference type="SUPFAM" id="SSF51261">
    <property type="entry name" value="Duplicated hybrid motif"/>
    <property type="match status" value="1"/>
</dbReference>
<dbReference type="KEGG" id="efr:EFREU_v1c01910"/>
<keyword evidence="8" id="KW-1185">Reference proteome</keyword>
<keyword evidence="2" id="KW-0813">Transport</keyword>
<evidence type="ECO:0000256" key="1">
    <source>
        <dbReference type="ARBA" id="ARBA00004496"/>
    </source>
</evidence>
<proteinExistence type="predicted"/>
<dbReference type="NCBIfam" id="TIGR00830">
    <property type="entry name" value="PTBA"/>
    <property type="match status" value="1"/>
</dbReference>
<evidence type="ECO:0000256" key="6">
    <source>
        <dbReference type="ARBA" id="ARBA00022777"/>
    </source>
</evidence>
<protein>
    <submittedName>
        <fullName evidence="7">PTS system, glucose-specific IIA component</fullName>
    </submittedName>
</protein>
<dbReference type="PROSITE" id="PS51093">
    <property type="entry name" value="PTS_EIIA_TYPE_1"/>
    <property type="match status" value="1"/>
</dbReference>
<dbReference type="FunFam" id="2.70.70.10:FF:000001">
    <property type="entry name" value="PTS system glucose-specific IIA component"/>
    <property type="match status" value="1"/>
</dbReference>
<keyword evidence="6" id="KW-0418">Kinase</keyword>
<dbReference type="GO" id="GO:0016301">
    <property type="term" value="F:kinase activity"/>
    <property type="evidence" value="ECO:0007669"/>
    <property type="project" value="UniProtKB-KW"/>
</dbReference>
<dbReference type="OrthoDB" id="92465at2"/>
<evidence type="ECO:0000313" key="8">
    <source>
        <dbReference type="Proteomes" id="UP000232222"/>
    </source>
</evidence>
<dbReference type="InterPro" id="IPR001127">
    <property type="entry name" value="PTS_EIIA_1_perm"/>
</dbReference>
<evidence type="ECO:0000256" key="2">
    <source>
        <dbReference type="ARBA" id="ARBA00022448"/>
    </source>
</evidence>
<gene>
    <name evidence="7" type="primary">crr</name>
    <name evidence="7" type="ORF">EFREU_v1c01910</name>
</gene>
<keyword evidence="4" id="KW-0808">Transferase</keyword>
<dbReference type="EMBL" id="CP024962">
    <property type="protein sequence ID" value="ATZ16218.1"/>
    <property type="molecule type" value="Genomic_DNA"/>
</dbReference>
<reference evidence="7 8" key="1">
    <citation type="submission" date="2017-11" db="EMBL/GenBank/DDBJ databases">
        <title>Genome sequence of Entomoplasma freundtii BARC 318 (ATCC 51999).</title>
        <authorList>
            <person name="Lo W.-S."/>
            <person name="Gasparich G.E."/>
            <person name="Kuo C.-H."/>
        </authorList>
    </citation>
    <scope>NUCLEOTIDE SEQUENCE [LARGE SCALE GENOMIC DNA]</scope>
    <source>
        <strain evidence="7 8">BARC 318</strain>
    </source>
</reference>
<sequence>MWIFGKNKNKNLEIFAPVDGKLISLDQVEDDVFKDKMMGDGFAFEPLNGYFVAPMEGELITVFPTKHAYGIRNKNGVEVLLHIGLDTVNLNGDGFKSYVAQDQPIKVGDKLVDVDLEKIQKSVPSIKTPLVFTNQSGREIQILKNGNVKKGDLIAVLK</sequence>
<dbReference type="InterPro" id="IPR011055">
    <property type="entry name" value="Dup_hybrid_motif"/>
</dbReference>
<accession>A0A2K8NSS9</accession>
<evidence type="ECO:0000256" key="3">
    <source>
        <dbReference type="ARBA" id="ARBA00022597"/>
    </source>
</evidence>
<keyword evidence="5" id="KW-0598">Phosphotransferase system</keyword>
<dbReference type="AlphaFoldDB" id="A0A2K8NSS9"/>
<dbReference type="Proteomes" id="UP000232222">
    <property type="component" value="Chromosome"/>
</dbReference>
<dbReference type="Pfam" id="PF00358">
    <property type="entry name" value="PTS_EIIA_1"/>
    <property type="match status" value="1"/>
</dbReference>
<evidence type="ECO:0000256" key="5">
    <source>
        <dbReference type="ARBA" id="ARBA00022683"/>
    </source>
</evidence>
<organism evidence="7 8">
    <name type="scientific">Entomoplasma freundtii</name>
    <dbReference type="NCBI Taxonomy" id="74700"/>
    <lineage>
        <taxon>Bacteria</taxon>
        <taxon>Bacillati</taxon>
        <taxon>Mycoplasmatota</taxon>
        <taxon>Mollicutes</taxon>
        <taxon>Entomoplasmatales</taxon>
        <taxon>Entomoplasmataceae</taxon>
        <taxon>Entomoplasma</taxon>
    </lineage>
</organism>
<dbReference type="PROSITE" id="PS00371">
    <property type="entry name" value="PTS_EIIA_TYPE_1_HIS"/>
    <property type="match status" value="1"/>
</dbReference>
<dbReference type="Gene3D" id="2.70.70.10">
    <property type="entry name" value="Glucose Permease (Domain IIA)"/>
    <property type="match status" value="1"/>
</dbReference>
<evidence type="ECO:0000313" key="7">
    <source>
        <dbReference type="EMBL" id="ATZ16218.1"/>
    </source>
</evidence>
<name>A0A2K8NSS9_9MOLU</name>
<dbReference type="GO" id="GO:0005737">
    <property type="term" value="C:cytoplasm"/>
    <property type="evidence" value="ECO:0007669"/>
    <property type="project" value="UniProtKB-SubCell"/>
</dbReference>
<dbReference type="PANTHER" id="PTHR45008:SF1">
    <property type="entry name" value="PTS SYSTEM GLUCOSE-SPECIFIC EIIA COMPONENT"/>
    <property type="match status" value="1"/>
</dbReference>
<dbReference type="InterPro" id="IPR050890">
    <property type="entry name" value="PTS_EIIA_component"/>
</dbReference>
<evidence type="ECO:0000256" key="4">
    <source>
        <dbReference type="ARBA" id="ARBA00022679"/>
    </source>
</evidence>